<sequence length="659" mass="75268">MQYRREIDGLRALAVIPVIFFHAGLSWLSGGFVGVDIFFVISGYLITSIILEQRAQDNFSLLTFYERRARRILPALFLVMLCCLPLAWLWMVPSQHKDFSQSLIAVTFFISNFLFWKQSGYFSAEADEKPLLHTWSLAVEEQYYILFPLFILIAWRLGRRNISYLIAFIALASFIFAQWLSRHMPSASFYILPTRAWELLAGSLVAFFLFNREPISNKHLSSLGLFLILASFFLLHEDLPFPSYFTLIPVLGTCLIILFSSSTWVAKVLSLKLFVGIGLVSYSAYLWHQPLLAFARVKLLTQPPILLMISLALLSFVLAAVTWRWVERPFRRSINGKFLISRNTLLMCCTPFILLFIGLGLLGHKKEGLPERFDIPAELTKSFRRGLNAYECFDLPTPHISEKWGCIIGKKETAKTIDFMVFGDSHLLVTYGAFKQAAENTNTTGFYAGIRQCTPFLGVHALRPDQQERNCFQLNKRVWEYVRDNKIPQVILVARWSYYTVGGYGGDQFSYIGTTKDTTKNQENSIKAFERGLIETIEAYASIGTKVTLLQQVPQQKFIPEEIYYKAYNSLNVVTALNAMSVRKTEHQAMQGYVTNLFQLTQKKYPNLEIADLTDTFCGDSCLVGTQTQSYYYDKDHLSVVGANQIIKNIETLIGIKKN</sequence>
<feature type="transmembrane region" description="Helical" evidence="1">
    <location>
        <begin position="241"/>
        <end position="261"/>
    </location>
</feature>
<feature type="transmembrane region" description="Helical" evidence="1">
    <location>
        <begin position="12"/>
        <end position="28"/>
    </location>
</feature>
<dbReference type="InterPro" id="IPR050879">
    <property type="entry name" value="Acyltransferase_3"/>
</dbReference>
<dbReference type="GO" id="GO:0016020">
    <property type="term" value="C:membrane"/>
    <property type="evidence" value="ECO:0007669"/>
    <property type="project" value="TreeGrafter"/>
</dbReference>
<dbReference type="GO" id="GO:0009103">
    <property type="term" value="P:lipopolysaccharide biosynthetic process"/>
    <property type="evidence" value="ECO:0007669"/>
    <property type="project" value="TreeGrafter"/>
</dbReference>
<feature type="transmembrane region" description="Helical" evidence="1">
    <location>
        <begin position="305"/>
        <end position="323"/>
    </location>
</feature>
<keyword evidence="5" id="KW-1185">Reference proteome</keyword>
<dbReference type="InterPro" id="IPR043968">
    <property type="entry name" value="SGNH"/>
</dbReference>
<feature type="transmembrane region" description="Helical" evidence="1">
    <location>
        <begin position="187"/>
        <end position="210"/>
    </location>
</feature>
<dbReference type="PANTHER" id="PTHR23028:SF53">
    <property type="entry name" value="ACYL_TRANSF_3 DOMAIN-CONTAINING PROTEIN"/>
    <property type="match status" value="1"/>
</dbReference>
<dbReference type="GO" id="GO:0016747">
    <property type="term" value="F:acyltransferase activity, transferring groups other than amino-acyl groups"/>
    <property type="evidence" value="ECO:0007669"/>
    <property type="project" value="InterPro"/>
</dbReference>
<evidence type="ECO:0000256" key="1">
    <source>
        <dbReference type="SAM" id="Phobius"/>
    </source>
</evidence>
<evidence type="ECO:0000259" key="2">
    <source>
        <dbReference type="Pfam" id="PF01757"/>
    </source>
</evidence>
<evidence type="ECO:0000259" key="3">
    <source>
        <dbReference type="Pfam" id="PF19040"/>
    </source>
</evidence>
<feature type="transmembrane region" description="Helical" evidence="1">
    <location>
        <begin position="219"/>
        <end position="235"/>
    </location>
</feature>
<dbReference type="AlphaFoldDB" id="A0AAN1WI71"/>
<protein>
    <recommendedName>
        <fullName evidence="6">Acyltransferase</fullName>
    </recommendedName>
</protein>
<accession>A0AAN1WI71</accession>
<name>A0AAN1WI71_9GAMM</name>
<feature type="transmembrane region" description="Helical" evidence="1">
    <location>
        <begin position="72"/>
        <end position="93"/>
    </location>
</feature>
<evidence type="ECO:0000313" key="4">
    <source>
        <dbReference type="EMBL" id="BCD98062.1"/>
    </source>
</evidence>
<keyword evidence="1" id="KW-1133">Transmembrane helix</keyword>
<dbReference type="RefSeq" id="WP_236982152.1">
    <property type="nucleotide sequence ID" value="NZ_AP023086.1"/>
</dbReference>
<proteinExistence type="predicted"/>
<dbReference type="Proteomes" id="UP001320119">
    <property type="component" value="Chromosome"/>
</dbReference>
<evidence type="ECO:0008006" key="6">
    <source>
        <dbReference type="Google" id="ProtNLM"/>
    </source>
</evidence>
<gene>
    <name evidence="4" type="ORF">MARGE09_P2263</name>
</gene>
<feature type="transmembrane region" description="Helical" evidence="1">
    <location>
        <begin position="268"/>
        <end position="285"/>
    </location>
</feature>
<dbReference type="InterPro" id="IPR002656">
    <property type="entry name" value="Acyl_transf_3_dom"/>
</dbReference>
<feature type="transmembrane region" description="Helical" evidence="1">
    <location>
        <begin position="344"/>
        <end position="363"/>
    </location>
</feature>
<feature type="domain" description="SGNH" evidence="3">
    <location>
        <begin position="403"/>
        <end position="648"/>
    </location>
</feature>
<keyword evidence="1" id="KW-0472">Membrane</keyword>
<feature type="transmembrane region" description="Helical" evidence="1">
    <location>
        <begin position="99"/>
        <end position="116"/>
    </location>
</feature>
<dbReference type="Pfam" id="PF01757">
    <property type="entry name" value="Acyl_transf_3"/>
    <property type="match status" value="1"/>
</dbReference>
<dbReference type="EMBL" id="AP023086">
    <property type="protein sequence ID" value="BCD98062.1"/>
    <property type="molecule type" value="Genomic_DNA"/>
</dbReference>
<reference evidence="4 5" key="1">
    <citation type="journal article" date="2022" name="IScience">
        <title>An ultrasensitive nanofiber-based assay for enzymatic hydrolysis and deep-sea microbial degradation of cellulose.</title>
        <authorList>
            <person name="Tsudome M."/>
            <person name="Tachioka M."/>
            <person name="Miyazaki M."/>
            <person name="Uchimura K."/>
            <person name="Tsuda M."/>
            <person name="Takaki Y."/>
            <person name="Deguchi S."/>
        </authorList>
    </citation>
    <scope>NUCLEOTIDE SEQUENCE [LARGE SCALE GENOMIC DNA]</scope>
    <source>
        <strain evidence="4 5">GE09</strain>
    </source>
</reference>
<dbReference type="PANTHER" id="PTHR23028">
    <property type="entry name" value="ACETYLTRANSFERASE"/>
    <property type="match status" value="1"/>
</dbReference>
<dbReference type="Pfam" id="PF19040">
    <property type="entry name" value="SGNH"/>
    <property type="match status" value="1"/>
</dbReference>
<keyword evidence="1" id="KW-0812">Transmembrane</keyword>
<feature type="transmembrane region" description="Helical" evidence="1">
    <location>
        <begin position="34"/>
        <end position="51"/>
    </location>
</feature>
<evidence type="ECO:0000313" key="5">
    <source>
        <dbReference type="Proteomes" id="UP001320119"/>
    </source>
</evidence>
<organism evidence="4 5">
    <name type="scientific">Marinagarivorans cellulosilyticus</name>
    <dbReference type="NCBI Taxonomy" id="2721545"/>
    <lineage>
        <taxon>Bacteria</taxon>
        <taxon>Pseudomonadati</taxon>
        <taxon>Pseudomonadota</taxon>
        <taxon>Gammaproteobacteria</taxon>
        <taxon>Cellvibrionales</taxon>
        <taxon>Cellvibrionaceae</taxon>
        <taxon>Marinagarivorans</taxon>
    </lineage>
</organism>
<dbReference type="KEGG" id="marq:MARGE09_P2263"/>
<feature type="transmembrane region" description="Helical" evidence="1">
    <location>
        <begin position="162"/>
        <end position="181"/>
    </location>
</feature>
<feature type="domain" description="Acyltransferase 3" evidence="2">
    <location>
        <begin position="6"/>
        <end position="323"/>
    </location>
</feature>